<dbReference type="SUPFAM" id="SSF49464">
    <property type="entry name" value="Carboxypeptidase regulatory domain-like"/>
    <property type="match status" value="1"/>
</dbReference>
<feature type="chain" id="PRO_5042118173" evidence="1">
    <location>
        <begin position="20"/>
        <end position="629"/>
    </location>
</feature>
<keyword evidence="1" id="KW-0732">Signal</keyword>
<comment type="caution">
    <text evidence="2">The sequence shown here is derived from an EMBL/GenBank/DDBJ whole genome shotgun (WGS) entry which is preliminary data.</text>
</comment>
<keyword evidence="2" id="KW-0645">Protease</keyword>
<protein>
    <submittedName>
        <fullName evidence="2">Carboxypeptidase-like regulatory domain-containing protein</fullName>
    </submittedName>
</protein>
<dbReference type="AlphaFoldDB" id="A0AAE3SES2"/>
<dbReference type="Gene3D" id="2.60.40.1120">
    <property type="entry name" value="Carboxypeptidase-like, regulatory domain"/>
    <property type="match status" value="1"/>
</dbReference>
<dbReference type="RefSeq" id="WP_301190254.1">
    <property type="nucleotide sequence ID" value="NZ_JAPDPJ010000017.1"/>
</dbReference>
<feature type="signal peptide" evidence="1">
    <location>
        <begin position="1"/>
        <end position="19"/>
    </location>
</feature>
<gene>
    <name evidence="2" type="ORF">OM075_09445</name>
</gene>
<accession>A0AAE3SES2</accession>
<dbReference type="Pfam" id="PF13715">
    <property type="entry name" value="CarbopepD_reg_2"/>
    <property type="match status" value="1"/>
</dbReference>
<organism evidence="2 3">
    <name type="scientific">Plebeiibacterium sediminum</name>
    <dbReference type="NCBI Taxonomy" id="2992112"/>
    <lineage>
        <taxon>Bacteria</taxon>
        <taxon>Pseudomonadati</taxon>
        <taxon>Bacteroidota</taxon>
        <taxon>Bacteroidia</taxon>
        <taxon>Marinilabiliales</taxon>
        <taxon>Marinilabiliaceae</taxon>
        <taxon>Plebeiibacterium</taxon>
    </lineage>
</organism>
<keyword evidence="2" id="KW-0378">Hydrolase</keyword>
<proteinExistence type="predicted"/>
<evidence type="ECO:0000313" key="2">
    <source>
        <dbReference type="EMBL" id="MCW3786690.1"/>
    </source>
</evidence>
<dbReference type="GO" id="GO:0004180">
    <property type="term" value="F:carboxypeptidase activity"/>
    <property type="evidence" value="ECO:0007669"/>
    <property type="project" value="UniProtKB-KW"/>
</dbReference>
<keyword evidence="2" id="KW-0121">Carboxypeptidase</keyword>
<dbReference type="InterPro" id="IPR008969">
    <property type="entry name" value="CarboxyPept-like_regulatory"/>
</dbReference>
<evidence type="ECO:0000313" key="3">
    <source>
        <dbReference type="Proteomes" id="UP001209229"/>
    </source>
</evidence>
<name>A0AAE3SES2_9BACT</name>
<evidence type="ECO:0000256" key="1">
    <source>
        <dbReference type="SAM" id="SignalP"/>
    </source>
</evidence>
<dbReference type="Proteomes" id="UP001209229">
    <property type="component" value="Unassembled WGS sequence"/>
</dbReference>
<dbReference type="EMBL" id="JAPDPJ010000017">
    <property type="protein sequence ID" value="MCW3786690.1"/>
    <property type="molecule type" value="Genomic_DNA"/>
</dbReference>
<keyword evidence="3" id="KW-1185">Reference proteome</keyword>
<reference evidence="2" key="1">
    <citation type="submission" date="2022-10" db="EMBL/GenBank/DDBJ databases">
        <authorList>
            <person name="Yu W.X."/>
        </authorList>
    </citation>
    <scope>NUCLEOTIDE SEQUENCE</scope>
    <source>
        <strain evidence="2">AAT</strain>
    </source>
</reference>
<sequence>MKNLFILILLLTISTLSLAESFCGKIIDSKTLHPIPFVNISLKGTYSGTVSDANGRYKLMVPNKSDYIICFSCIGYQSVEISYIQLKEKSDIILTPSITPLNEIVIMPDSTLRSFLSKAYNKIADNYPKQPTTYEVFHRSGLQNGDKDYIRLNEVLLNAYKSSYDDKTEGTVSIIKTRKYIEPNQSNEFQYVYYGAVYDIHHDDLIKNRRKYLKPDKNYDYELYGVEYYNNRKVYVIDFKPKVDKKLKYKGKIFIDAKTLGYLKIELSPTEQWLKERYNDVLGLHSNIKAEDFDFVVNYSIKDSVFYYQSSYYKEKINHRDSTYYFVDENVVTSVQIDEVNKIPFNQQVPITYVPTIEAKEYSKSDWKDYATIPDAIKIDTTTKELFISPSPKPTTKQMIQKLMTKMEFTIGIRYFANSIEQSKIDFNYQHLSFNKEINQLNASLNFDETILYKLNKRNGIGYQLNFSLSKAFRTSNNCLYYNYRIPVKTIGRNIFINLSTGYSWLSLEQSLGTKNSNTNFKFGGKKFKNNKVQAYSGLKINGLTFGSDIEFQFSNIFHLVLSTNYISPIKTVDIITLQERSGFFLFRKHASEPISNKNIDYFINDIPSNKSGMKFNNWSFGIGFKMKI</sequence>